<accession>A0ABS4BU13</accession>
<name>A0ABS4BU13_9FLAO</name>
<dbReference type="InterPro" id="IPR018490">
    <property type="entry name" value="cNMP-bd_dom_sf"/>
</dbReference>
<dbReference type="Proteomes" id="UP000670776">
    <property type="component" value="Unassembled WGS sequence"/>
</dbReference>
<dbReference type="InterPro" id="IPR014710">
    <property type="entry name" value="RmlC-like_jellyroll"/>
</dbReference>
<proteinExistence type="predicted"/>
<dbReference type="PROSITE" id="PS50042">
    <property type="entry name" value="CNMP_BINDING_3"/>
    <property type="match status" value="1"/>
</dbReference>
<dbReference type="SUPFAM" id="SSF51206">
    <property type="entry name" value="cAMP-binding domain-like"/>
    <property type="match status" value="1"/>
</dbReference>
<dbReference type="Pfam" id="PF00027">
    <property type="entry name" value="cNMP_binding"/>
    <property type="match status" value="1"/>
</dbReference>
<keyword evidence="3" id="KW-1185">Reference proteome</keyword>
<reference evidence="2 3" key="1">
    <citation type="submission" date="2021-04" db="EMBL/GenBank/DDBJ databases">
        <title>Mariniflexile gromovii gen. nov., sp. nov., a gliding bacterium isolated from the sea urchin Strongylocentrotus intermedius.</title>
        <authorList>
            <person name="Ko S."/>
            <person name="Le V."/>
            <person name="Ahn C.-Y."/>
            <person name="Oh H.-M."/>
        </authorList>
    </citation>
    <scope>NUCLEOTIDE SEQUENCE [LARGE SCALE GENOMIC DNA]</scope>
    <source>
        <strain evidence="2 3">KCTC 12570</strain>
    </source>
</reference>
<dbReference type="RefSeq" id="WP_209654971.1">
    <property type="nucleotide sequence ID" value="NZ_JAGJCB010000007.1"/>
</dbReference>
<feature type="domain" description="Cyclic nucleotide-binding" evidence="1">
    <location>
        <begin position="15"/>
        <end position="113"/>
    </location>
</feature>
<dbReference type="InterPro" id="IPR000595">
    <property type="entry name" value="cNMP-bd_dom"/>
</dbReference>
<organism evidence="2 3">
    <name type="scientific">Mariniflexile gromovii</name>
    <dbReference type="NCBI Taxonomy" id="362523"/>
    <lineage>
        <taxon>Bacteria</taxon>
        <taxon>Pseudomonadati</taxon>
        <taxon>Bacteroidota</taxon>
        <taxon>Flavobacteriia</taxon>
        <taxon>Flavobacteriales</taxon>
        <taxon>Flavobacteriaceae</taxon>
        <taxon>Mariniflexile</taxon>
    </lineage>
</organism>
<evidence type="ECO:0000313" key="3">
    <source>
        <dbReference type="Proteomes" id="UP000670776"/>
    </source>
</evidence>
<comment type="caution">
    <text evidence="2">The sequence shown here is derived from an EMBL/GenBank/DDBJ whole genome shotgun (WGS) entry which is preliminary data.</text>
</comment>
<sequence>MDQLLFNIERTFKASEKELNALKGVMTECTIEKNNFFLRSGEVCDTLAFITSGSMRLYYDSPNKEICNDFFFENSLIGSIASFMSNLPSIINIVAIEKCSLLTLNKEDIVLLIEKYDTFKNMSNVIIQEQLIRSEKREADLLQISPEERFKNLIEEHPKLFKRIPLHYVASYLSITPETLSRYRTKLLI</sequence>
<dbReference type="Gene3D" id="2.60.120.10">
    <property type="entry name" value="Jelly Rolls"/>
    <property type="match status" value="1"/>
</dbReference>
<protein>
    <submittedName>
        <fullName evidence="2">Crp/Fnr family transcriptional regulator</fullName>
    </submittedName>
</protein>
<dbReference type="CDD" id="cd00038">
    <property type="entry name" value="CAP_ED"/>
    <property type="match status" value="1"/>
</dbReference>
<evidence type="ECO:0000313" key="2">
    <source>
        <dbReference type="EMBL" id="MBP0904073.1"/>
    </source>
</evidence>
<gene>
    <name evidence="2" type="ORF">J8H85_09550</name>
</gene>
<evidence type="ECO:0000259" key="1">
    <source>
        <dbReference type="PROSITE" id="PS50042"/>
    </source>
</evidence>
<dbReference type="EMBL" id="JAGJCB010000007">
    <property type="protein sequence ID" value="MBP0904073.1"/>
    <property type="molecule type" value="Genomic_DNA"/>
</dbReference>